<protein>
    <submittedName>
        <fullName evidence="2">HesA/MoeB/ThiF family protein</fullName>
    </submittedName>
</protein>
<keyword evidence="3" id="KW-1185">Reference proteome</keyword>
<dbReference type="SUPFAM" id="SSF69572">
    <property type="entry name" value="Activating enzymes of the ubiquitin-like proteins"/>
    <property type="match status" value="1"/>
</dbReference>
<sequence length="277" mass="30433">MHHFEELNAEEVRRYDRQMILPQVGSEGQKKLKNSSVLIVGAGGLGSPAALYLAGAGVGTIGIMDADTVSISNLQRQIIHNMETEYVNKAESAKLSLQKLNDRIEIKAYPHALTVDNAEEIISKYDFIIDAVDNFETKFLINDVCVLLEKAFCHAGILQFEGQVMTYVPGNNPCYRCVFEEVPESGSIPNCSQAGIIGAVAGIIGSIQALEAVKYLLGVGELLTGKIFVLDGLSMRTRIVSFNSKNESCKVCGSHRTITNIRENADEYMRKACIRKR</sequence>
<organism evidence="2 3">
    <name type="scientific">Dorea acetigenes</name>
    <dbReference type="NCBI Taxonomy" id="2981787"/>
    <lineage>
        <taxon>Bacteria</taxon>
        <taxon>Bacillati</taxon>
        <taxon>Bacillota</taxon>
        <taxon>Clostridia</taxon>
        <taxon>Lachnospirales</taxon>
        <taxon>Lachnospiraceae</taxon>
        <taxon>Dorea</taxon>
    </lineage>
</organism>
<dbReference type="PANTHER" id="PTHR10953:SF102">
    <property type="entry name" value="ADENYLYLTRANSFERASE AND SULFURTRANSFERASE MOCS3"/>
    <property type="match status" value="1"/>
</dbReference>
<dbReference type="NCBIfam" id="NF004281">
    <property type="entry name" value="PRK05690.1"/>
    <property type="match status" value="1"/>
</dbReference>
<dbReference type="Gene3D" id="3.40.50.720">
    <property type="entry name" value="NAD(P)-binding Rossmann-like Domain"/>
    <property type="match status" value="1"/>
</dbReference>
<evidence type="ECO:0000313" key="3">
    <source>
        <dbReference type="Proteomes" id="UP001652431"/>
    </source>
</evidence>
<accession>A0ABT2RNJ2</accession>
<dbReference type="Proteomes" id="UP001652431">
    <property type="component" value="Unassembled WGS sequence"/>
</dbReference>
<name>A0ABT2RNJ2_9FIRM</name>
<dbReference type="EMBL" id="JAOQJU010000009">
    <property type="protein sequence ID" value="MCU6686719.1"/>
    <property type="molecule type" value="Genomic_DNA"/>
</dbReference>
<reference evidence="2 3" key="1">
    <citation type="journal article" date="2021" name="ISME Commun">
        <title>Automated analysis of genomic sequences facilitates high-throughput and comprehensive description of bacteria.</title>
        <authorList>
            <person name="Hitch T.C.A."/>
        </authorList>
    </citation>
    <scope>NUCLEOTIDE SEQUENCE [LARGE SCALE GENOMIC DNA]</scope>
    <source>
        <strain evidence="2 3">Sanger_03</strain>
    </source>
</reference>
<feature type="domain" description="THIF-type NAD/FAD binding fold" evidence="1">
    <location>
        <begin position="15"/>
        <end position="251"/>
    </location>
</feature>
<dbReference type="Pfam" id="PF00899">
    <property type="entry name" value="ThiF"/>
    <property type="match status" value="1"/>
</dbReference>
<gene>
    <name evidence="2" type="ORF">OCV99_09215</name>
</gene>
<evidence type="ECO:0000259" key="1">
    <source>
        <dbReference type="Pfam" id="PF00899"/>
    </source>
</evidence>
<dbReference type="PANTHER" id="PTHR10953">
    <property type="entry name" value="UBIQUITIN-ACTIVATING ENZYME E1"/>
    <property type="match status" value="1"/>
</dbReference>
<dbReference type="InterPro" id="IPR045886">
    <property type="entry name" value="ThiF/MoeB/HesA"/>
</dbReference>
<dbReference type="InterPro" id="IPR000594">
    <property type="entry name" value="ThiF_NAD_FAD-bd"/>
</dbReference>
<dbReference type="InterPro" id="IPR035985">
    <property type="entry name" value="Ubiquitin-activating_enz"/>
</dbReference>
<proteinExistence type="predicted"/>
<evidence type="ECO:0000313" key="2">
    <source>
        <dbReference type="EMBL" id="MCU6686719.1"/>
    </source>
</evidence>
<comment type="caution">
    <text evidence="2">The sequence shown here is derived from an EMBL/GenBank/DDBJ whole genome shotgun (WGS) entry which is preliminary data.</text>
</comment>
<dbReference type="CDD" id="cd00757">
    <property type="entry name" value="ThiF_MoeB_HesA_family"/>
    <property type="match status" value="1"/>
</dbReference>